<keyword evidence="4" id="KW-1185">Reference proteome</keyword>
<evidence type="ECO:0000259" key="2">
    <source>
        <dbReference type="PROSITE" id="PS50181"/>
    </source>
</evidence>
<evidence type="ECO:0000313" key="3">
    <source>
        <dbReference type="EMBL" id="CAI9111965.1"/>
    </source>
</evidence>
<reference evidence="3" key="1">
    <citation type="submission" date="2023-03" db="EMBL/GenBank/DDBJ databases">
        <authorList>
            <person name="Julca I."/>
        </authorList>
    </citation>
    <scope>NUCLEOTIDE SEQUENCE</scope>
</reference>
<dbReference type="InterPro" id="IPR032675">
    <property type="entry name" value="LRR_dom_sf"/>
</dbReference>
<feature type="compositionally biased region" description="Low complexity" evidence="1">
    <location>
        <begin position="277"/>
        <end position="291"/>
    </location>
</feature>
<dbReference type="AlphaFoldDB" id="A0AAV1DVW1"/>
<dbReference type="CDD" id="cd22164">
    <property type="entry name" value="F-box_AtSKIP19-like"/>
    <property type="match status" value="1"/>
</dbReference>
<sequence length="300" mass="33659">MERKKPKSKTVWRRPPPKWTELPREITANILQRLDVEDILEVAQRVCRTWRSVCKDPSMWRKIDMSLYDDDDESVMMCEHAVDLSQGQLMDIRLGFFTSDSLLLYIAERSSQLRYLSLDSCWDDVSGHGLTEAIKRFPLLEELHLFNAEVPSEAVEVVGRCCPLLKSFSLAALANVPGDPVTKCNKDALAIAKTMTGLQHLCLVGNKLTNDGLLAILDGCTHLESLDLRGCLRVDLEGDIGKRCSQQLKCVRQPNDSIEDLEMYNPGAFDDYGSYTGSDSFEDSGSFSGSDVMSDSDDEY</sequence>
<protein>
    <submittedName>
        <fullName evidence="3">OLC1v1012321C1</fullName>
    </submittedName>
</protein>
<proteinExistence type="predicted"/>
<dbReference type="SUPFAM" id="SSF81383">
    <property type="entry name" value="F-box domain"/>
    <property type="match status" value="1"/>
</dbReference>
<dbReference type="Pfam" id="PF12937">
    <property type="entry name" value="F-box-like"/>
    <property type="match status" value="1"/>
</dbReference>
<dbReference type="PANTHER" id="PTHR38926">
    <property type="entry name" value="F-BOX DOMAIN CONTAINING PROTEIN, EXPRESSED"/>
    <property type="match status" value="1"/>
</dbReference>
<dbReference type="Gene3D" id="3.80.10.10">
    <property type="entry name" value="Ribonuclease Inhibitor"/>
    <property type="match status" value="1"/>
</dbReference>
<dbReference type="SMART" id="SM00256">
    <property type="entry name" value="FBOX"/>
    <property type="match status" value="1"/>
</dbReference>
<dbReference type="SUPFAM" id="SSF52047">
    <property type="entry name" value="RNI-like"/>
    <property type="match status" value="1"/>
</dbReference>
<evidence type="ECO:0000313" key="4">
    <source>
        <dbReference type="Proteomes" id="UP001161247"/>
    </source>
</evidence>
<dbReference type="EMBL" id="OX459124">
    <property type="protein sequence ID" value="CAI9111965.1"/>
    <property type="molecule type" value="Genomic_DNA"/>
</dbReference>
<dbReference type="PANTHER" id="PTHR38926:SF2">
    <property type="entry name" value="F-BOX_LRR-REPEAT PROTEIN 21-RELATED"/>
    <property type="match status" value="1"/>
</dbReference>
<accession>A0AAV1DVW1</accession>
<gene>
    <name evidence="3" type="ORF">OLC1_LOCUS19243</name>
</gene>
<name>A0AAV1DVW1_OLDCO</name>
<dbReference type="InterPro" id="IPR036047">
    <property type="entry name" value="F-box-like_dom_sf"/>
</dbReference>
<feature type="region of interest" description="Disordered" evidence="1">
    <location>
        <begin position="275"/>
        <end position="300"/>
    </location>
</feature>
<organism evidence="3 4">
    <name type="scientific">Oldenlandia corymbosa var. corymbosa</name>
    <dbReference type="NCBI Taxonomy" id="529605"/>
    <lineage>
        <taxon>Eukaryota</taxon>
        <taxon>Viridiplantae</taxon>
        <taxon>Streptophyta</taxon>
        <taxon>Embryophyta</taxon>
        <taxon>Tracheophyta</taxon>
        <taxon>Spermatophyta</taxon>
        <taxon>Magnoliopsida</taxon>
        <taxon>eudicotyledons</taxon>
        <taxon>Gunneridae</taxon>
        <taxon>Pentapetalae</taxon>
        <taxon>asterids</taxon>
        <taxon>lamiids</taxon>
        <taxon>Gentianales</taxon>
        <taxon>Rubiaceae</taxon>
        <taxon>Rubioideae</taxon>
        <taxon>Spermacoceae</taxon>
        <taxon>Hedyotis-Oldenlandia complex</taxon>
        <taxon>Oldenlandia</taxon>
    </lineage>
</organism>
<dbReference type="InterPro" id="IPR001810">
    <property type="entry name" value="F-box_dom"/>
</dbReference>
<dbReference type="Gene3D" id="1.20.1280.50">
    <property type="match status" value="1"/>
</dbReference>
<dbReference type="PROSITE" id="PS50181">
    <property type="entry name" value="FBOX"/>
    <property type="match status" value="1"/>
</dbReference>
<feature type="domain" description="F-box" evidence="2">
    <location>
        <begin position="16"/>
        <end position="63"/>
    </location>
</feature>
<evidence type="ECO:0000256" key="1">
    <source>
        <dbReference type="SAM" id="MobiDB-lite"/>
    </source>
</evidence>
<dbReference type="Proteomes" id="UP001161247">
    <property type="component" value="Chromosome 7"/>
</dbReference>